<dbReference type="GO" id="GO:0003676">
    <property type="term" value="F:nucleic acid binding"/>
    <property type="evidence" value="ECO:0007669"/>
    <property type="project" value="InterPro"/>
</dbReference>
<name>A0A5J4YIY6_PORPP</name>
<feature type="domain" description="Reverse transcriptase" evidence="2">
    <location>
        <begin position="1"/>
        <end position="184"/>
    </location>
</feature>
<evidence type="ECO:0000256" key="1">
    <source>
        <dbReference type="ARBA" id="ARBA00023268"/>
    </source>
</evidence>
<dbReference type="PANTHER" id="PTHR37984:SF5">
    <property type="entry name" value="PROTEIN NYNRIN-LIKE"/>
    <property type="match status" value="1"/>
</dbReference>
<dbReference type="Gene3D" id="3.30.420.10">
    <property type="entry name" value="Ribonuclease H-like superfamily/Ribonuclease H"/>
    <property type="match status" value="1"/>
</dbReference>
<proteinExistence type="predicted"/>
<dbReference type="Pfam" id="PF00665">
    <property type="entry name" value="rve"/>
    <property type="match status" value="1"/>
</dbReference>
<keyword evidence="5" id="KW-1185">Reference proteome</keyword>
<gene>
    <name evidence="4" type="ORF">FVE85_4429</name>
</gene>
<dbReference type="AlphaFoldDB" id="A0A5J4YIY6"/>
<accession>A0A5J4YIY6</accession>
<dbReference type="InterPro" id="IPR012337">
    <property type="entry name" value="RNaseH-like_sf"/>
</dbReference>
<dbReference type="OrthoDB" id="116078at2759"/>
<dbReference type="InterPro" id="IPR041577">
    <property type="entry name" value="RT_RNaseH_2"/>
</dbReference>
<dbReference type="Proteomes" id="UP000324585">
    <property type="component" value="Unassembled WGS sequence"/>
</dbReference>
<sequence length="727" mass="80496">MLKALLEKGILEACSGPFASANVLVRKLTGAWRLTTDFRNPSAVTLKGKHSILLVEECLDWAERFSLFNKLDLTDGFFQVPLHPESRDLTAMITPLGLFRYCVIAQGMPESPATFHRLMNTVFGDLRWKNSLVYINDLIVGTKSKEGHVEILDQVLQSFEERLTFSPPKCSFLARSIEFLGHEVEEDKIRPKRRNVDAIRAWEVPANPSEVQRFLGVVGWFRAFVPGFEKIAAPLREAPAGLTMSAKKSSRWQAFQCDDWSSHFGEAQHEAFERLKPALCDSSVVLHQPIPGAAWVLDTDASTLGVGAALYQRVESPFHPVWRLARWALALSDYNFVLKYIKGPSNKVPDGLSRQPLPAHEPLQSYNDRMASIVTSVANSSEKARELPSKEELKAAYLEDEQIAKEIAKLNSRWPEYSELEYSFDEDGVSWAQTKPLRRVVPDALVSSSYQQVPIGRRRPTRRFELVAADLLNISPKTARGFDKVLVVADLFSRFTVAVPVAEETARSVADGLLSAWVAPFGPPEALLSDNGSAFRSELLARTSQLLGIEVFTLAHNPKANGVVERYNRTLCGLLAGAMADHDADAGWNVFSPMAVHAYNASRHASLSGLDPCAVMFGRPANDFSQAIFPEEQVQEQEFVAFADQLRGRIKVVHAVALAASDRSHAKNFAPSAASVSMTPARQLVKVGDAVMLWWGAGTLKGRKLEAPWVGQYELLALEGSRATSRS</sequence>
<dbReference type="PROSITE" id="PS50878">
    <property type="entry name" value="RT_POL"/>
    <property type="match status" value="1"/>
</dbReference>
<dbReference type="Pfam" id="PF17919">
    <property type="entry name" value="RT_RNaseH_2"/>
    <property type="match status" value="1"/>
</dbReference>
<organism evidence="4 5">
    <name type="scientific">Porphyridium purpureum</name>
    <name type="common">Red alga</name>
    <name type="synonym">Porphyridium cruentum</name>
    <dbReference type="NCBI Taxonomy" id="35688"/>
    <lineage>
        <taxon>Eukaryota</taxon>
        <taxon>Rhodophyta</taxon>
        <taxon>Bangiophyceae</taxon>
        <taxon>Porphyridiales</taxon>
        <taxon>Porphyridiaceae</taxon>
        <taxon>Porphyridium</taxon>
    </lineage>
</organism>
<dbReference type="Gene3D" id="3.10.10.10">
    <property type="entry name" value="HIV Type 1 Reverse Transcriptase, subunit A, domain 1"/>
    <property type="match status" value="1"/>
</dbReference>
<reference evidence="5" key="1">
    <citation type="journal article" date="2019" name="Nat. Commun.">
        <title>Expansion of phycobilisome linker gene families in mesophilic red algae.</title>
        <authorList>
            <person name="Lee J."/>
            <person name="Kim D."/>
            <person name="Bhattacharya D."/>
            <person name="Yoon H.S."/>
        </authorList>
    </citation>
    <scope>NUCLEOTIDE SEQUENCE [LARGE SCALE GENOMIC DNA]</scope>
    <source>
        <strain evidence="5">CCMP 1328</strain>
    </source>
</reference>
<dbReference type="SUPFAM" id="SSF56672">
    <property type="entry name" value="DNA/RNA polymerases"/>
    <property type="match status" value="1"/>
</dbReference>
<dbReference type="PANTHER" id="PTHR37984">
    <property type="entry name" value="PROTEIN CBG26694"/>
    <property type="match status" value="1"/>
</dbReference>
<dbReference type="OMA" id="WPEYSEL"/>
<dbReference type="Gene3D" id="3.30.70.270">
    <property type="match status" value="2"/>
</dbReference>
<feature type="domain" description="Integrase catalytic" evidence="3">
    <location>
        <begin position="456"/>
        <end position="620"/>
    </location>
</feature>
<dbReference type="CDD" id="cd01647">
    <property type="entry name" value="RT_LTR"/>
    <property type="match status" value="1"/>
</dbReference>
<dbReference type="InterPro" id="IPR043128">
    <property type="entry name" value="Rev_trsase/Diguanyl_cyclase"/>
</dbReference>
<evidence type="ECO:0000313" key="5">
    <source>
        <dbReference type="Proteomes" id="UP000324585"/>
    </source>
</evidence>
<evidence type="ECO:0000259" key="2">
    <source>
        <dbReference type="PROSITE" id="PS50878"/>
    </source>
</evidence>
<dbReference type="InterPro" id="IPR036397">
    <property type="entry name" value="RNaseH_sf"/>
</dbReference>
<dbReference type="Pfam" id="PF00078">
    <property type="entry name" value="RVT_1"/>
    <property type="match status" value="1"/>
</dbReference>
<dbReference type="EMBL" id="VRMN01000016">
    <property type="protein sequence ID" value="KAA8491012.1"/>
    <property type="molecule type" value="Genomic_DNA"/>
</dbReference>
<dbReference type="InterPro" id="IPR043502">
    <property type="entry name" value="DNA/RNA_pol_sf"/>
</dbReference>
<dbReference type="InterPro" id="IPR001584">
    <property type="entry name" value="Integrase_cat-core"/>
</dbReference>
<dbReference type="GO" id="GO:0015074">
    <property type="term" value="P:DNA integration"/>
    <property type="evidence" value="ECO:0007669"/>
    <property type="project" value="InterPro"/>
</dbReference>
<dbReference type="InterPro" id="IPR000477">
    <property type="entry name" value="RT_dom"/>
</dbReference>
<comment type="caution">
    <text evidence="4">The sequence shown here is derived from an EMBL/GenBank/DDBJ whole genome shotgun (WGS) entry which is preliminary data.</text>
</comment>
<evidence type="ECO:0000259" key="3">
    <source>
        <dbReference type="PROSITE" id="PS50994"/>
    </source>
</evidence>
<dbReference type="SUPFAM" id="SSF53098">
    <property type="entry name" value="Ribonuclease H-like"/>
    <property type="match status" value="1"/>
</dbReference>
<evidence type="ECO:0000313" key="4">
    <source>
        <dbReference type="EMBL" id="KAA8491012.1"/>
    </source>
</evidence>
<keyword evidence="1" id="KW-0511">Multifunctional enzyme</keyword>
<dbReference type="PROSITE" id="PS50994">
    <property type="entry name" value="INTEGRASE"/>
    <property type="match status" value="1"/>
</dbReference>
<protein>
    <submittedName>
        <fullName evidence="4">Transposon Ty3-I Gag-Pol polyprotein</fullName>
    </submittedName>
</protein>
<dbReference type="InterPro" id="IPR050951">
    <property type="entry name" value="Retrovirus_Pol_polyprotein"/>
</dbReference>